<dbReference type="InterPro" id="IPR028098">
    <property type="entry name" value="Glyco_trans_4-like_N"/>
</dbReference>
<feature type="domain" description="Glycosyltransferase subfamily 4-like N-terminal" evidence="3">
    <location>
        <begin position="181"/>
        <end position="377"/>
    </location>
</feature>
<dbReference type="Pfam" id="PF13646">
    <property type="entry name" value="HEAT_2"/>
    <property type="match status" value="1"/>
</dbReference>
<reference evidence="4 5" key="1">
    <citation type="journal article" date="2016" name="Int. J. Syst. Evol. Microbiol.">
        <title>Tessaracoccus flavus sp. nov., isolated from the drainage system of a lindane-producing factory.</title>
        <authorList>
            <person name="Kumari R."/>
            <person name="Singh P."/>
            <person name="Schumann P."/>
            <person name="Lal R."/>
        </authorList>
    </citation>
    <scope>NUCLEOTIDE SEQUENCE [LARGE SCALE GENOMIC DNA]</scope>
    <source>
        <strain evidence="4 5">RP1T</strain>
    </source>
</reference>
<keyword evidence="2" id="KW-0808">Transferase</keyword>
<dbReference type="SUPFAM" id="SSF48371">
    <property type="entry name" value="ARM repeat"/>
    <property type="match status" value="1"/>
</dbReference>
<dbReference type="KEGG" id="tfl:RPIT_00920"/>
<dbReference type="InterPro" id="IPR050194">
    <property type="entry name" value="Glycosyltransferase_grp1"/>
</dbReference>
<keyword evidence="1" id="KW-0328">Glycosyltransferase</keyword>
<evidence type="ECO:0000259" key="3">
    <source>
        <dbReference type="Pfam" id="PF13439"/>
    </source>
</evidence>
<dbReference type="EMBL" id="CP019605">
    <property type="protein sequence ID" value="AQP43558.1"/>
    <property type="molecule type" value="Genomic_DNA"/>
</dbReference>
<name>A0A1Q2CBS7_9ACTN</name>
<dbReference type="PANTHER" id="PTHR45947:SF3">
    <property type="entry name" value="SULFOQUINOVOSYL TRANSFERASE SQD2"/>
    <property type="match status" value="1"/>
</dbReference>
<evidence type="ECO:0000256" key="1">
    <source>
        <dbReference type="ARBA" id="ARBA00022676"/>
    </source>
</evidence>
<dbReference type="Pfam" id="PF13692">
    <property type="entry name" value="Glyco_trans_1_4"/>
    <property type="match status" value="1"/>
</dbReference>
<dbReference type="Pfam" id="PF13439">
    <property type="entry name" value="Glyco_transf_4"/>
    <property type="match status" value="1"/>
</dbReference>
<keyword evidence="5" id="KW-1185">Reference proteome</keyword>
<dbReference type="InterPro" id="IPR016024">
    <property type="entry name" value="ARM-type_fold"/>
</dbReference>
<evidence type="ECO:0000313" key="5">
    <source>
        <dbReference type="Proteomes" id="UP000188324"/>
    </source>
</evidence>
<dbReference type="Gene3D" id="3.40.50.2000">
    <property type="entry name" value="Glycogen Phosphorylase B"/>
    <property type="match status" value="2"/>
</dbReference>
<gene>
    <name evidence="4" type="ORF">RPIT_00920</name>
</gene>
<accession>A0A1Q2CBS7</accession>
<dbReference type="GO" id="GO:1901137">
    <property type="term" value="P:carbohydrate derivative biosynthetic process"/>
    <property type="evidence" value="ECO:0007669"/>
    <property type="project" value="UniProtKB-ARBA"/>
</dbReference>
<evidence type="ECO:0000313" key="4">
    <source>
        <dbReference type="EMBL" id="AQP43558.1"/>
    </source>
</evidence>
<dbReference type="RefSeq" id="WP_077339657.1">
    <property type="nucleotide sequence ID" value="NZ_CP019605.1"/>
</dbReference>
<dbReference type="GO" id="GO:0016757">
    <property type="term" value="F:glycosyltransferase activity"/>
    <property type="evidence" value="ECO:0007669"/>
    <property type="project" value="UniProtKB-KW"/>
</dbReference>
<dbReference type="Proteomes" id="UP000188324">
    <property type="component" value="Chromosome"/>
</dbReference>
<dbReference type="Gene3D" id="1.25.10.10">
    <property type="entry name" value="Leucine-rich Repeat Variant"/>
    <property type="match status" value="1"/>
</dbReference>
<dbReference type="STRING" id="1610493.RPIT_00920"/>
<dbReference type="AlphaFoldDB" id="A0A1Q2CBS7"/>
<dbReference type="OrthoDB" id="2421289at2"/>
<dbReference type="SUPFAM" id="SSF53756">
    <property type="entry name" value="UDP-Glycosyltransferase/glycogen phosphorylase"/>
    <property type="match status" value="1"/>
</dbReference>
<evidence type="ECO:0000256" key="2">
    <source>
        <dbReference type="ARBA" id="ARBA00022679"/>
    </source>
</evidence>
<organism evidence="4 5">
    <name type="scientific">Tessaracoccus flavus</name>
    <dbReference type="NCBI Taxonomy" id="1610493"/>
    <lineage>
        <taxon>Bacteria</taxon>
        <taxon>Bacillati</taxon>
        <taxon>Actinomycetota</taxon>
        <taxon>Actinomycetes</taxon>
        <taxon>Propionibacteriales</taxon>
        <taxon>Propionibacteriaceae</taxon>
        <taxon>Tessaracoccus</taxon>
    </lineage>
</organism>
<proteinExistence type="predicted"/>
<sequence>MSPARGSTLQALEAIRRAPTLLAGLDLFDALQEAARTDGPAAADPLAHAMASDDALTAIAAVHAAAQVGAATAETLVLPLLDSPQPHLREHAAWALGSAPHLPDAVPALTAMAAADNFTGTLAEATLEAWGLLPGADQDPHRAGPAVEDHRHQRGGLTVAQLYLHADIDGTLSHAGQGDTGGIATLLVHLGDALLAEGTVGRVLTLSRGRPGRTHLPDDLADPGHHYASVPLPGPVRHASDAWPLRLAARDGLREILRAAGRVDVLHLRMADVGSWAAAEVARELGIPTVLTLAPDPHALIAARDAAGTLTRQNFGTADHAEHLVFRFRLLRSLAAQAAHLVVFPRPDLARDLRELLHVDPDDAHRVSVVPEGIDLAPLERAAREVPGAMRGEAVPNDTASALADLDALLAQLPPERRDLPLAITVGRLHRVKGMATLVEAWSSDPELADRCNLLVVGGDLHRPSDDEADQLAQIDAAVPRPDGPARGLLLAGHRPNGVVAVWLAAVRLGRPGLAAPAGIYVSASLKEEFGIAILEAMASGLVVVAPREGGPATYVEHGVTGVLTETGSREALGAALSSALTMASAPDAADRADQARALVTERFSIQTMASALAAIYQEVSHDSARHQP</sequence>
<dbReference type="InterPro" id="IPR011989">
    <property type="entry name" value="ARM-like"/>
</dbReference>
<protein>
    <recommendedName>
        <fullName evidence="3">Glycosyltransferase subfamily 4-like N-terminal domain-containing protein</fullName>
    </recommendedName>
</protein>
<dbReference type="PANTHER" id="PTHR45947">
    <property type="entry name" value="SULFOQUINOVOSYL TRANSFERASE SQD2"/>
    <property type="match status" value="1"/>
</dbReference>